<protein>
    <submittedName>
        <fullName evidence="1">Uncharacterized protein</fullName>
    </submittedName>
</protein>
<name>A0A1Y2I1M6_9FUNG</name>
<sequence>MPASATADHPTLSVLTHDPQLPINEIADFYSIAHCKPHLDANPPRPYIWCNSLVTLDGYLSYHEPGDTGVQYPKLSSVDFRMLHSGWAHSDAILITASELRNEPEAQIRVLFDDLIAYRQQVLHKPAQPYLVILTRSGDIPATHPVFNPPQDKPLHARYPILIVTTTQGKQRLPLDVLAGQLNPRKL</sequence>
<evidence type="ECO:0000313" key="2">
    <source>
        <dbReference type="Proteomes" id="UP000193411"/>
    </source>
</evidence>
<dbReference type="OrthoDB" id="2096723at2759"/>
<proteinExistence type="predicted"/>
<comment type="caution">
    <text evidence="1">The sequence shown here is derived from an EMBL/GenBank/DDBJ whole genome shotgun (WGS) entry which is preliminary data.</text>
</comment>
<dbReference type="Gene3D" id="3.40.430.10">
    <property type="entry name" value="Dihydrofolate Reductase, subunit A"/>
    <property type="match status" value="1"/>
</dbReference>
<dbReference type="EMBL" id="MCFL01000002">
    <property type="protein sequence ID" value="ORZ40757.1"/>
    <property type="molecule type" value="Genomic_DNA"/>
</dbReference>
<gene>
    <name evidence="1" type="ORF">BCR44DRAFT_1527539</name>
</gene>
<organism evidence="1 2">
    <name type="scientific">Catenaria anguillulae PL171</name>
    <dbReference type="NCBI Taxonomy" id="765915"/>
    <lineage>
        <taxon>Eukaryota</taxon>
        <taxon>Fungi</taxon>
        <taxon>Fungi incertae sedis</taxon>
        <taxon>Blastocladiomycota</taxon>
        <taxon>Blastocladiomycetes</taxon>
        <taxon>Blastocladiales</taxon>
        <taxon>Catenariaceae</taxon>
        <taxon>Catenaria</taxon>
    </lineage>
</organism>
<dbReference type="Proteomes" id="UP000193411">
    <property type="component" value="Unassembled WGS sequence"/>
</dbReference>
<reference evidence="1 2" key="1">
    <citation type="submission" date="2016-07" db="EMBL/GenBank/DDBJ databases">
        <title>Pervasive Adenine N6-methylation of Active Genes in Fungi.</title>
        <authorList>
            <consortium name="DOE Joint Genome Institute"/>
            <person name="Mondo S.J."/>
            <person name="Dannebaum R.O."/>
            <person name="Kuo R.C."/>
            <person name="Labutti K."/>
            <person name="Haridas S."/>
            <person name="Kuo A."/>
            <person name="Salamov A."/>
            <person name="Ahrendt S.R."/>
            <person name="Lipzen A."/>
            <person name="Sullivan W."/>
            <person name="Andreopoulos W.B."/>
            <person name="Clum A."/>
            <person name="Lindquist E."/>
            <person name="Daum C."/>
            <person name="Ramamoorthy G.K."/>
            <person name="Gryganskyi A."/>
            <person name="Culley D."/>
            <person name="Magnuson J.K."/>
            <person name="James T.Y."/>
            <person name="O'Malley M.A."/>
            <person name="Stajich J.E."/>
            <person name="Spatafora J.W."/>
            <person name="Visel A."/>
            <person name="Grigoriev I.V."/>
        </authorList>
    </citation>
    <scope>NUCLEOTIDE SEQUENCE [LARGE SCALE GENOMIC DNA]</scope>
    <source>
        <strain evidence="1 2">PL171</strain>
    </source>
</reference>
<keyword evidence="2" id="KW-1185">Reference proteome</keyword>
<evidence type="ECO:0000313" key="1">
    <source>
        <dbReference type="EMBL" id="ORZ40757.1"/>
    </source>
</evidence>
<accession>A0A1Y2I1M6</accession>
<dbReference type="SUPFAM" id="SSF53597">
    <property type="entry name" value="Dihydrofolate reductase-like"/>
    <property type="match status" value="1"/>
</dbReference>
<dbReference type="InterPro" id="IPR024072">
    <property type="entry name" value="DHFR-like_dom_sf"/>
</dbReference>
<dbReference type="AlphaFoldDB" id="A0A1Y2I1M6"/>